<evidence type="ECO:0000259" key="1">
    <source>
        <dbReference type="Pfam" id="PF12894"/>
    </source>
</evidence>
<reference evidence="2 3" key="1">
    <citation type="submission" date="2024-02" db="EMBL/GenBank/DDBJ databases">
        <authorList>
            <person name="Grouzdev D."/>
        </authorList>
    </citation>
    <scope>NUCLEOTIDE SEQUENCE [LARGE SCALE GENOMIC DNA]</scope>
    <source>
        <strain evidence="2 3">9N</strain>
    </source>
</reference>
<evidence type="ECO:0000313" key="2">
    <source>
        <dbReference type="EMBL" id="MEF3366560.1"/>
    </source>
</evidence>
<dbReference type="PANTHER" id="PTHR19879:SF9">
    <property type="entry name" value="TRANSCRIPTION INITIATION FACTOR TFIID SUBUNIT 5"/>
    <property type="match status" value="1"/>
</dbReference>
<dbReference type="InterPro" id="IPR001680">
    <property type="entry name" value="WD40_rpt"/>
</dbReference>
<dbReference type="InterPro" id="IPR024977">
    <property type="entry name" value="Apc4-like_WD40_dom"/>
</dbReference>
<dbReference type="SUPFAM" id="SSF63829">
    <property type="entry name" value="Calcium-dependent phosphotriesterase"/>
    <property type="match status" value="1"/>
</dbReference>
<dbReference type="Pfam" id="PF00400">
    <property type="entry name" value="WD40"/>
    <property type="match status" value="1"/>
</dbReference>
<dbReference type="Proteomes" id="UP001350748">
    <property type="component" value="Unassembled WGS sequence"/>
</dbReference>
<evidence type="ECO:0000313" key="3">
    <source>
        <dbReference type="Proteomes" id="UP001350748"/>
    </source>
</evidence>
<sequence length="338" mass="35284">MSATAPYPSLLDNVAPLALGEAVVAAAFLDEAPVFALANGELHFGDGAEGRRLPAHPGAAILAAANDARHIVTGGDDGRVVLTSAAGDMETIGDEKGKWIDAAALRDGAAAWSAGKIVRARSAKGETKTLDIPSTSRGLAFFPKGYRLAIAHYNGATLWFPNAGKPETLAWAGSHIDATISPDGRFLVTSMQENALHGWRVADAKNMRMAGYPGKTRSFSWSHDGKWLATSGADACIVWPFSGKDGPMGQAPRECGVRANTPVTRVAFHPSALVVAIGFDDGLILLARLTDGSELLARRPVEDAKQARIAALAWDAKGARLAFGAENGDAGVLTLPKG</sequence>
<dbReference type="Pfam" id="PF12894">
    <property type="entry name" value="ANAPC4_WD40"/>
    <property type="match status" value="1"/>
</dbReference>
<dbReference type="RefSeq" id="WP_332081582.1">
    <property type="nucleotide sequence ID" value="NZ_JAZHYN010000019.1"/>
</dbReference>
<dbReference type="InterPro" id="IPR015943">
    <property type="entry name" value="WD40/YVTN_repeat-like_dom_sf"/>
</dbReference>
<name>A0ABU7XH86_9HYPH</name>
<dbReference type="SMART" id="SM00320">
    <property type="entry name" value="WD40"/>
    <property type="match status" value="3"/>
</dbReference>
<organism evidence="2 3">
    <name type="scientific">Methylocystis borbori</name>
    <dbReference type="NCBI Taxonomy" id="3118750"/>
    <lineage>
        <taxon>Bacteria</taxon>
        <taxon>Pseudomonadati</taxon>
        <taxon>Pseudomonadota</taxon>
        <taxon>Alphaproteobacteria</taxon>
        <taxon>Hyphomicrobiales</taxon>
        <taxon>Methylocystaceae</taxon>
        <taxon>Methylocystis</taxon>
    </lineage>
</organism>
<proteinExistence type="predicted"/>
<dbReference type="Gene3D" id="2.130.10.10">
    <property type="entry name" value="YVTN repeat-like/Quinoprotein amine dehydrogenase"/>
    <property type="match status" value="2"/>
</dbReference>
<comment type="caution">
    <text evidence="2">The sequence shown here is derived from an EMBL/GenBank/DDBJ whole genome shotgun (WGS) entry which is preliminary data.</text>
</comment>
<dbReference type="EMBL" id="JAZHYN010000019">
    <property type="protein sequence ID" value="MEF3366560.1"/>
    <property type="molecule type" value="Genomic_DNA"/>
</dbReference>
<keyword evidence="3" id="KW-1185">Reference proteome</keyword>
<gene>
    <name evidence="2" type="ORF">V3H18_08450</name>
</gene>
<protein>
    <submittedName>
        <fullName evidence="2">WD40 repeat domain-containing protein</fullName>
    </submittedName>
</protein>
<feature type="domain" description="Anaphase-promoting complex subunit 4-like WD40" evidence="1">
    <location>
        <begin position="268"/>
        <end position="332"/>
    </location>
</feature>
<accession>A0ABU7XH86</accession>
<dbReference type="PANTHER" id="PTHR19879">
    <property type="entry name" value="TRANSCRIPTION INITIATION FACTOR TFIID"/>
    <property type="match status" value="1"/>
</dbReference>